<evidence type="ECO:0000313" key="2">
    <source>
        <dbReference type="RefSeq" id="XP_075105071.1"/>
    </source>
</evidence>
<accession>A0AC58U6G2</accession>
<proteinExistence type="predicted"/>
<name>A0AC58U6G2_TOBAC</name>
<gene>
    <name evidence="2" type="primary">LOC142179239</name>
</gene>
<organism evidence="1 2">
    <name type="scientific">Nicotiana tabacum</name>
    <name type="common">Common tobacco</name>
    <dbReference type="NCBI Taxonomy" id="4097"/>
    <lineage>
        <taxon>Eukaryota</taxon>
        <taxon>Viridiplantae</taxon>
        <taxon>Streptophyta</taxon>
        <taxon>Embryophyta</taxon>
        <taxon>Tracheophyta</taxon>
        <taxon>Spermatophyta</taxon>
        <taxon>Magnoliopsida</taxon>
        <taxon>eudicotyledons</taxon>
        <taxon>Gunneridae</taxon>
        <taxon>Pentapetalae</taxon>
        <taxon>asterids</taxon>
        <taxon>lamiids</taxon>
        <taxon>Solanales</taxon>
        <taxon>Solanaceae</taxon>
        <taxon>Nicotianoideae</taxon>
        <taxon>Nicotianeae</taxon>
        <taxon>Nicotiana</taxon>
    </lineage>
</organism>
<dbReference type="Proteomes" id="UP000790787">
    <property type="component" value="Unplaced"/>
</dbReference>
<reference evidence="2" key="1">
    <citation type="submission" date="2025-08" db="UniProtKB">
        <authorList>
            <consortium name="RefSeq"/>
        </authorList>
    </citation>
    <scope>IDENTIFICATION</scope>
    <source>
        <tissue evidence="2">Leaf</tissue>
    </source>
</reference>
<protein>
    <submittedName>
        <fullName evidence="2">Uncharacterized protein LOC142179239</fullName>
    </submittedName>
</protein>
<evidence type="ECO:0000313" key="1">
    <source>
        <dbReference type="Proteomes" id="UP000790787"/>
    </source>
</evidence>
<sequence length="457" mass="52468">MGNLPIPPKKDANDQVIISTDPLDLDYYTHEQAIVITVNAKAKNLLYNAISGEKYDKVPSCETAKEMWDKLEITFEGTNKLKETRINLLVHDYELFQMKDGELVKEIFSRFSKILGDLKSFSRPIKSEEQVRKILRSLPTIWQPKVIALECQDLDKMSYDELRENEEEEEGGERDENIAMLSQVVASMMRKNRYSRRGKSNFRKGRTNNENDKNDGRCYECRKHGHIQADCPVLKKKLNRNLQKKKFFGAWSDEEESDHEEIANMCFMAIKEDSNEDSGELGLMKDKGVDEEEGSGELGLMEDEGTNESPNSMEEHLPLETNKKNVIGVGKVPLSSTCDVHKVYLIDELGYNLLSISKLCDNDYEVHFKKHDWFIEDKSGKVILSGNRNMNAYTISNVDSLGNQICLASVIDDPWVWHRKLEHASMYTIQKLSKHDLVIGLPKLDFSKDHICDECQL</sequence>
<keyword evidence="1" id="KW-1185">Reference proteome</keyword>
<dbReference type="RefSeq" id="XP_075105071.1">
    <property type="nucleotide sequence ID" value="XM_075248970.1"/>
</dbReference>